<feature type="compositionally biased region" description="Basic residues" evidence="5">
    <location>
        <begin position="207"/>
        <end position="220"/>
    </location>
</feature>
<dbReference type="GO" id="GO:1990904">
    <property type="term" value="C:ribonucleoprotein complex"/>
    <property type="evidence" value="ECO:0007669"/>
    <property type="project" value="UniProtKB-KW"/>
</dbReference>
<feature type="compositionally biased region" description="Acidic residues" evidence="5">
    <location>
        <begin position="234"/>
        <end position="254"/>
    </location>
</feature>
<dbReference type="PANTHER" id="PTHR47961:SF4">
    <property type="entry name" value="ACTIVATING SIGNAL COINTEGRATOR 1 COMPLEX SUBUNIT 3"/>
    <property type="match status" value="1"/>
</dbReference>
<dbReference type="PROSITE" id="PS51194">
    <property type="entry name" value="HELICASE_CTER"/>
    <property type="match status" value="1"/>
</dbReference>
<evidence type="ECO:0000259" key="6">
    <source>
        <dbReference type="PROSITE" id="PS51192"/>
    </source>
</evidence>
<feature type="region of interest" description="Disordered" evidence="5">
    <location>
        <begin position="20"/>
        <end position="69"/>
    </location>
</feature>
<dbReference type="Pfam" id="PF00271">
    <property type="entry name" value="Helicase_C"/>
    <property type="match status" value="1"/>
</dbReference>
<dbReference type="Gene3D" id="1.10.10.10">
    <property type="entry name" value="Winged helix-like DNA-binding domain superfamily/Winged helix DNA-binding domain"/>
    <property type="match status" value="2"/>
</dbReference>
<protein>
    <submittedName>
        <fullName evidence="8">U5 small nuclear ribonucleoprotein 200 kDa helicase</fullName>
        <ecNumber evidence="8">3.6.4.13</ecNumber>
    </submittedName>
</protein>
<dbReference type="InterPro" id="IPR036388">
    <property type="entry name" value="WH-like_DNA-bd_sf"/>
</dbReference>
<name>A0ABQ9YM63_9EUKA</name>
<keyword evidence="3 8" id="KW-0347">Helicase</keyword>
<feature type="compositionally biased region" description="Basic and acidic residues" evidence="5">
    <location>
        <begin position="255"/>
        <end position="271"/>
    </location>
</feature>
<dbReference type="InterPro" id="IPR004179">
    <property type="entry name" value="Sec63-dom"/>
</dbReference>
<dbReference type="InterPro" id="IPR001650">
    <property type="entry name" value="Helicase_C-like"/>
</dbReference>
<keyword evidence="2 8" id="KW-0378">Hydrolase</keyword>
<proteinExistence type="predicted"/>
<dbReference type="Gene3D" id="1.10.3380.10">
    <property type="entry name" value="Sec63 N-terminal domain-like domain"/>
    <property type="match status" value="2"/>
</dbReference>
<dbReference type="InterPro" id="IPR050474">
    <property type="entry name" value="Hel308_SKI2-like"/>
</dbReference>
<dbReference type="GO" id="GO:0016787">
    <property type="term" value="F:hydrolase activity"/>
    <property type="evidence" value="ECO:0007669"/>
    <property type="project" value="UniProtKB-KW"/>
</dbReference>
<evidence type="ECO:0000313" key="8">
    <source>
        <dbReference type="EMBL" id="KAK2964852.1"/>
    </source>
</evidence>
<dbReference type="SMART" id="SM00487">
    <property type="entry name" value="DEXDc"/>
    <property type="match status" value="1"/>
</dbReference>
<dbReference type="PIRSF" id="PIRSF039073">
    <property type="entry name" value="BRR2"/>
    <property type="match status" value="1"/>
</dbReference>
<keyword evidence="4" id="KW-0067">ATP-binding</keyword>
<feature type="domain" description="Helicase ATP-binding" evidence="6">
    <location>
        <begin position="388"/>
        <end position="596"/>
    </location>
</feature>
<dbReference type="InterPro" id="IPR014001">
    <property type="entry name" value="Helicase_ATP-bd"/>
</dbReference>
<dbReference type="PROSITE" id="PS51192">
    <property type="entry name" value="HELICASE_ATP_BIND_1"/>
    <property type="match status" value="1"/>
</dbReference>
<feature type="region of interest" description="Disordered" evidence="5">
    <location>
        <begin position="185"/>
        <end position="282"/>
    </location>
</feature>
<dbReference type="InterPro" id="IPR014756">
    <property type="entry name" value="Ig_E-set"/>
</dbReference>
<accession>A0ABQ9YM63</accession>
<dbReference type="InterPro" id="IPR057842">
    <property type="entry name" value="WH_MER3"/>
</dbReference>
<dbReference type="PANTHER" id="PTHR47961">
    <property type="entry name" value="DNA POLYMERASE THETA, PUTATIVE (AFU_ORTHOLOGUE AFUA_1G05260)-RELATED"/>
    <property type="match status" value="1"/>
</dbReference>
<dbReference type="SUPFAM" id="SSF46785">
    <property type="entry name" value="Winged helix' DNA-binding domain"/>
    <property type="match status" value="1"/>
</dbReference>
<dbReference type="SUPFAM" id="SSF81296">
    <property type="entry name" value="E set domains"/>
    <property type="match status" value="2"/>
</dbReference>
<gene>
    <name evidence="8" type="ORF">BLNAU_152</name>
</gene>
<feature type="compositionally biased region" description="Basic and acidic residues" evidence="5">
    <location>
        <begin position="51"/>
        <end position="66"/>
    </location>
</feature>
<organism evidence="8 9">
    <name type="scientific">Blattamonas nauphoetae</name>
    <dbReference type="NCBI Taxonomy" id="2049346"/>
    <lineage>
        <taxon>Eukaryota</taxon>
        <taxon>Metamonada</taxon>
        <taxon>Preaxostyla</taxon>
        <taxon>Oxymonadida</taxon>
        <taxon>Blattamonas</taxon>
    </lineage>
</organism>
<feature type="compositionally biased region" description="Polar residues" evidence="5">
    <location>
        <begin position="272"/>
        <end position="281"/>
    </location>
</feature>
<dbReference type="Gene3D" id="3.40.50.300">
    <property type="entry name" value="P-loop containing nucleotide triphosphate hydrolases"/>
    <property type="match status" value="4"/>
</dbReference>
<dbReference type="SMART" id="SM00973">
    <property type="entry name" value="Sec63"/>
    <property type="match status" value="2"/>
</dbReference>
<dbReference type="Gene3D" id="2.60.40.150">
    <property type="entry name" value="C2 domain"/>
    <property type="match status" value="2"/>
</dbReference>
<dbReference type="InterPro" id="IPR027417">
    <property type="entry name" value="P-loop_NTPase"/>
</dbReference>
<evidence type="ECO:0000256" key="1">
    <source>
        <dbReference type="ARBA" id="ARBA00022741"/>
    </source>
</evidence>
<keyword evidence="8" id="KW-0687">Ribonucleoprotein</keyword>
<feature type="domain" description="Helicase C-terminal" evidence="7">
    <location>
        <begin position="700"/>
        <end position="865"/>
    </location>
</feature>
<dbReference type="SUPFAM" id="SSF52540">
    <property type="entry name" value="P-loop containing nucleoside triphosphate hydrolases"/>
    <property type="match status" value="3"/>
</dbReference>
<dbReference type="CDD" id="cd18795">
    <property type="entry name" value="SF2_C_Ski2"/>
    <property type="match status" value="1"/>
</dbReference>
<dbReference type="EC" id="3.6.4.13" evidence="8"/>
<dbReference type="InterPro" id="IPR036390">
    <property type="entry name" value="WH_DNA-bd_sf"/>
</dbReference>
<evidence type="ECO:0000313" key="9">
    <source>
        <dbReference type="Proteomes" id="UP001281761"/>
    </source>
</evidence>
<dbReference type="Pfam" id="PF02889">
    <property type="entry name" value="Sec63"/>
    <property type="match status" value="2"/>
</dbReference>
<dbReference type="EMBL" id="JARBJD010000001">
    <property type="protein sequence ID" value="KAK2964852.1"/>
    <property type="molecule type" value="Genomic_DNA"/>
</dbReference>
<dbReference type="InterPro" id="IPR035892">
    <property type="entry name" value="C2_domain_sf"/>
</dbReference>
<dbReference type="SUPFAM" id="SSF158702">
    <property type="entry name" value="Sec63 N-terminal domain-like"/>
    <property type="match status" value="2"/>
</dbReference>
<evidence type="ECO:0000256" key="4">
    <source>
        <dbReference type="ARBA" id="ARBA00022840"/>
    </source>
</evidence>
<evidence type="ECO:0000256" key="3">
    <source>
        <dbReference type="ARBA" id="ARBA00022806"/>
    </source>
</evidence>
<keyword evidence="9" id="KW-1185">Reference proteome</keyword>
<dbReference type="Pfam" id="PF23445">
    <property type="entry name" value="WHD_SNRNP200"/>
    <property type="match status" value="2"/>
</dbReference>
<keyword evidence="1" id="KW-0547">Nucleotide-binding</keyword>
<sequence>MSEQKAKEYSTYVANTIVTGGTRPRTIEPSGESERITPAFLGPMGSLVQRSKPEQHAPQKKARDTDSLTLNQDRGVFAAGYTPTTEATQRAYGSFLSVLNKVSHFQGDELYDAGYEVLNLFKGESIQKNIKEDMETLLSGTRVSIENFDKLRQYASEITDFTQRAPDFDDAVISTTATEEIITFNPDSDQEDNVGFIDDDRNERGIKRPRKHKFSRRKRRAIEGENGDIGAEIPSEDDLLSDPEDSSESSDVDDENNRRIDASKLLEHDPNNRTQSRQATQRLHKELESFRKNIHTEKKKTLPDYTILDLDSLRFADGQQILPNARWSLPAGSQESKHKGYDQLTIPAPAPVVIPSSNLKDINAMPQWAQPAFDGVSTLNRIQSIVHRSAFEGSSNLLVCAPTGAGKTNIAMLTFLHEIGKHLIPSEKLADTKEQTKVGYVGEGMSEMMVDEQNEDEPTVHVDLDSFKIVYIAPMKSLVQEMVRSFSYRLKPYGMNVKELSGDAQLSRQQLSETHVIVTTPEKWDIVTRKAGDRSVTEKVSLVVIDEIHLLHDQRGPVLESIISRTMRMVESSSRMIRIVGLSATLPNYLDIAELLRCQGHWDSEKNSIADAQSSKREPYGCFHFHNNYRPVPLQQTYFGITETKGMKKAQTMNALVYETVQNHVQQSNTVVPLIVFVHSRQDTVRTAEFIFEEATKSEDLLRFMNRSDEEFLAEESEKAFDPALKKLIKHGIGVHHAGLPLNDRQLVEGLFADFHLSVLVSTATLAWGVNLPAHAVIIKGTQVYSPEKSSWVSISPMDLMQMLGRAGRPQYDTYGEGTVITSRAEMQFFLYAMNEKLPIESQMISRLTNHVNAEIVLGNITNVEDCVDWLLYTYLSIRMSRNPTLYGLDYHSDPSKTKQELFEQMLWNLSFTALIELGKAELVVFDRNTGIVKPTELGRIASYFYITPATMTTFAFELKPTLSDAGLFRVFALSSEFEYMGVRVDERDELATFLQQIPIPIKEQPDDPIAKTIVLLQAHISRLPLVGSHLHSDMVYIKQNAARIFRALFELALRRRIAPVTLRTLQFAKSVQRQMWGTECPLRQCHGVPQEAIRRFERSDTSFEFIMNQNESDLSALLSGIKEVRKVTTALKRIPRLQCGVKVVPLTASLIEMSIDLLAVFTWDEKYHGRSELFWVFVLDGDGERILHSECISITERNTQEDYKRHLTIQVKLLNPLPPQYFLNIVSDRWICPDIQIPIPLSTLIVPEPCPPPLELGQTTNLVPSELSSDSRLMSFFSDLPHLTPSDKSFKLNPLQAQVFGSLFNTDDHIFLAAPAGSGNRVCIDITFLRGLISTGLIDYAPPADARAKARNDKQLVYVGPTMTRCRDQFLRWKQKLSSLNPHITISLLTGDLTTDGKLMTSSQVIIAPFSVWDSRMRSKLEIRTVQLLIIDGLHYITEPEYAHHIESLVARARMSNVRIEGQFNERRSSLDEEQLAMFDRQYPRPPQTRIVAFSYPVMDAESVSGWLGVKTSNCFNFSNNSRPIRLNLHLSGYDFVDSTERQWAMNRPCFNQLKALEPSKQAIVTVPGSTEASNLANDLISHAKAESERLIFIGSQDHLISTLSSLLEKINAPVPKPKVEPTPQQLRSALLMALLMSDNPASILSHSDRLEDRVCAESLSSNISSTYVLSSAHKDWLISGIGVIDEGMTRATIQFVRMLYRLGILRVIIVTNPMIRMIPAERCSTLIIANPVIFDSASRRHVPISTIDLLTTLGLVGTPGIDKEGSVHILSHVSQKEVISRSIESPLSLESALISGIDMFINRWIACQHIAALEETVQLLTWTYLSRRMVKNPHFYNVRNGSVEEVSNVLSSIVEDSISRLCTAGCMTSDEVSVGEVYSVALGPLNYGVVASYYNMSTVTMGLFVSSLGKAVRAETVLLLLCSATEFDDVPVRLGEPSALARLAKSLRLPSQTLTFDDPHTKMFVLVHAHFQRKRIPRILSLDLCEALPTLNWLTHAAVDILSSLGGFGSCLAAMELAQMIIQGLWRTNMPSELIQIPFVTSETAGLLAESGIKTFEELSSASDKDRELLISKVHPHEQQVIEMYNRYVDFEVNHTLLGSQAVDASGLHVYEAGSEIQISVVVSRTDTDDEEQPTKAPSNAQIDTSVYCPKYPSAVKEGWWVVVANLSNGADECCCLKQSPLDRELNKITLQFTAPQVGGEHHFSLFVMSDCYIGWDRESEIVFTVRDNEQLEEDGKKEEDGMLRDS</sequence>
<evidence type="ECO:0000259" key="7">
    <source>
        <dbReference type="PROSITE" id="PS51194"/>
    </source>
</evidence>
<dbReference type="GO" id="GO:0003724">
    <property type="term" value="F:RNA helicase activity"/>
    <property type="evidence" value="ECO:0007669"/>
    <property type="project" value="UniProtKB-EC"/>
</dbReference>
<evidence type="ECO:0000256" key="5">
    <source>
        <dbReference type="SAM" id="MobiDB-lite"/>
    </source>
</evidence>
<dbReference type="Pfam" id="PF00270">
    <property type="entry name" value="DEAD"/>
    <property type="match status" value="2"/>
</dbReference>
<dbReference type="SMART" id="SM00490">
    <property type="entry name" value="HELICc"/>
    <property type="match status" value="1"/>
</dbReference>
<reference evidence="8 9" key="1">
    <citation type="journal article" date="2022" name="bioRxiv">
        <title>Genomics of Preaxostyla Flagellates Illuminates Evolutionary Transitions and the Path Towards Mitochondrial Loss.</title>
        <authorList>
            <person name="Novak L.V.F."/>
            <person name="Treitli S.C."/>
            <person name="Pyrih J."/>
            <person name="Halakuc P."/>
            <person name="Pipaliya S.V."/>
            <person name="Vacek V."/>
            <person name="Brzon O."/>
            <person name="Soukal P."/>
            <person name="Eme L."/>
            <person name="Dacks J.B."/>
            <person name="Karnkowska A."/>
            <person name="Elias M."/>
            <person name="Hampl V."/>
        </authorList>
    </citation>
    <scope>NUCLEOTIDE SEQUENCE [LARGE SCALE GENOMIC DNA]</scope>
    <source>
        <strain evidence="8">NAU3</strain>
        <tissue evidence="8">Gut</tissue>
    </source>
</reference>
<evidence type="ECO:0000256" key="2">
    <source>
        <dbReference type="ARBA" id="ARBA00022801"/>
    </source>
</evidence>
<comment type="caution">
    <text evidence="8">The sequence shown here is derived from an EMBL/GenBank/DDBJ whole genome shotgun (WGS) entry which is preliminary data.</text>
</comment>
<dbReference type="InterPro" id="IPR011545">
    <property type="entry name" value="DEAD/DEAH_box_helicase_dom"/>
</dbReference>
<dbReference type="Proteomes" id="UP001281761">
    <property type="component" value="Unassembled WGS sequence"/>
</dbReference>